<dbReference type="GO" id="GO:0046677">
    <property type="term" value="P:response to antibiotic"/>
    <property type="evidence" value="ECO:0007669"/>
    <property type="project" value="UniProtKB-KW"/>
</dbReference>
<evidence type="ECO:0000259" key="4">
    <source>
        <dbReference type="PROSITE" id="PS51819"/>
    </source>
</evidence>
<dbReference type="RefSeq" id="WP_120950290.1">
    <property type="nucleotide sequence ID" value="NZ_RBIR01000001.1"/>
</dbReference>
<name>A0A495FLT9_9MICC</name>
<evidence type="ECO:0000313" key="6">
    <source>
        <dbReference type="Proteomes" id="UP000276055"/>
    </source>
</evidence>
<evidence type="ECO:0000313" key="5">
    <source>
        <dbReference type="EMBL" id="RKR30204.1"/>
    </source>
</evidence>
<evidence type="ECO:0000256" key="3">
    <source>
        <dbReference type="ARBA" id="ARBA00023251"/>
    </source>
</evidence>
<dbReference type="InterPro" id="IPR029068">
    <property type="entry name" value="Glyas_Bleomycin-R_OHBP_Dase"/>
</dbReference>
<dbReference type="InterPro" id="IPR037523">
    <property type="entry name" value="VOC_core"/>
</dbReference>
<accession>A0A495FLT9</accession>
<feature type="domain" description="VOC" evidence="4">
    <location>
        <begin position="9"/>
        <end position="138"/>
    </location>
</feature>
<dbReference type="InterPro" id="IPR004360">
    <property type="entry name" value="Glyas_Fos-R_dOase_dom"/>
</dbReference>
<dbReference type="GO" id="GO:0051213">
    <property type="term" value="F:dioxygenase activity"/>
    <property type="evidence" value="ECO:0007669"/>
    <property type="project" value="UniProtKB-KW"/>
</dbReference>
<keyword evidence="5" id="KW-0560">Oxidoreductase</keyword>
<dbReference type="OrthoDB" id="284897at2"/>
<dbReference type="InterPro" id="IPR000335">
    <property type="entry name" value="Bleomycin-R"/>
</dbReference>
<dbReference type="GO" id="GO:0016829">
    <property type="term" value="F:lyase activity"/>
    <property type="evidence" value="ECO:0007669"/>
    <property type="project" value="UniProtKB-KW"/>
</dbReference>
<dbReference type="SUPFAM" id="SSF54593">
    <property type="entry name" value="Glyoxalase/Bleomycin resistance protein/Dihydroxybiphenyl dioxygenase"/>
    <property type="match status" value="1"/>
</dbReference>
<evidence type="ECO:0000256" key="1">
    <source>
        <dbReference type="ARBA" id="ARBA00011051"/>
    </source>
</evidence>
<dbReference type="Proteomes" id="UP000276055">
    <property type="component" value="Unassembled WGS sequence"/>
</dbReference>
<dbReference type="AlphaFoldDB" id="A0A495FLT9"/>
<comment type="similarity">
    <text evidence="1">Belongs to the bleomycin resistance protein family.</text>
</comment>
<keyword evidence="5" id="KW-0223">Dioxygenase</keyword>
<organism evidence="5 6">
    <name type="scientific">Arthrobacter oryzae</name>
    <dbReference type="NCBI Taxonomy" id="409290"/>
    <lineage>
        <taxon>Bacteria</taxon>
        <taxon>Bacillati</taxon>
        <taxon>Actinomycetota</taxon>
        <taxon>Actinomycetes</taxon>
        <taxon>Micrococcales</taxon>
        <taxon>Micrococcaceae</taxon>
        <taxon>Arthrobacter</taxon>
    </lineage>
</organism>
<reference evidence="5 6" key="1">
    <citation type="submission" date="2018-10" db="EMBL/GenBank/DDBJ databases">
        <title>Genomic Encyclopedia of Type Strains, Phase IV (KMG-IV): sequencing the most valuable type-strain genomes for metagenomic binning, comparative biology and taxonomic classification.</title>
        <authorList>
            <person name="Goeker M."/>
        </authorList>
    </citation>
    <scope>NUCLEOTIDE SEQUENCE [LARGE SCALE GENOMIC DNA]</scope>
    <source>
        <strain evidence="5 6">DSM 25586</strain>
    </source>
</reference>
<proteinExistence type="inferred from homology"/>
<keyword evidence="3" id="KW-0046">Antibiotic resistance</keyword>
<comment type="caution">
    <text evidence="5">The sequence shown here is derived from an EMBL/GenBank/DDBJ whole genome shotgun (WGS) entry which is preliminary data.</text>
</comment>
<keyword evidence="5" id="KW-0456">Lyase</keyword>
<dbReference type="PROSITE" id="PS51819">
    <property type="entry name" value="VOC"/>
    <property type="match status" value="1"/>
</dbReference>
<dbReference type="Gene3D" id="3.10.180.10">
    <property type="entry name" value="2,3-Dihydroxybiphenyl 1,2-Dioxygenase, domain 1"/>
    <property type="match status" value="1"/>
</dbReference>
<dbReference type="EMBL" id="RBIR01000001">
    <property type="protein sequence ID" value="RKR30204.1"/>
    <property type="molecule type" value="Genomic_DNA"/>
</dbReference>
<evidence type="ECO:0000256" key="2">
    <source>
        <dbReference type="ARBA" id="ARBA00021572"/>
    </source>
</evidence>
<gene>
    <name evidence="5" type="ORF">C8D78_0525</name>
</gene>
<dbReference type="Pfam" id="PF00903">
    <property type="entry name" value="Glyoxalase"/>
    <property type="match status" value="1"/>
</dbReference>
<dbReference type="CDD" id="cd08349">
    <property type="entry name" value="BLMA_like"/>
    <property type="match status" value="1"/>
</dbReference>
<sequence length="149" mass="16574">MTSATPAPDPGLVPELLITDLDKSLDFWCRLCGFAVLYHRFHEGFAYLARGTVHIMLEQAGVGRNWITGPLEHPFGRGINFQISVPSIDPLVKALEAEGWPLFLAPETTWYRTGEHEAGVTQFLVADPDGYLLRFQQTLDRRPVPPGSA</sequence>
<protein>
    <recommendedName>
        <fullName evidence="2">Bleomycin resistance protein</fullName>
    </recommendedName>
</protein>